<gene>
    <name evidence="2" type="ORF">O181_105908</name>
</gene>
<keyword evidence="3" id="KW-1185">Reference proteome</keyword>
<evidence type="ECO:0000313" key="3">
    <source>
        <dbReference type="Proteomes" id="UP000765509"/>
    </source>
</evidence>
<dbReference type="AlphaFoldDB" id="A0A9Q3PLG0"/>
<accession>A0A9Q3PLG0</accession>
<comment type="caution">
    <text evidence="2">The sequence shown here is derived from an EMBL/GenBank/DDBJ whole genome shotgun (WGS) entry which is preliminary data.</text>
</comment>
<protein>
    <submittedName>
        <fullName evidence="2">Uncharacterized protein</fullName>
    </submittedName>
</protein>
<proteinExistence type="predicted"/>
<organism evidence="2 3">
    <name type="scientific">Austropuccinia psidii MF-1</name>
    <dbReference type="NCBI Taxonomy" id="1389203"/>
    <lineage>
        <taxon>Eukaryota</taxon>
        <taxon>Fungi</taxon>
        <taxon>Dikarya</taxon>
        <taxon>Basidiomycota</taxon>
        <taxon>Pucciniomycotina</taxon>
        <taxon>Pucciniomycetes</taxon>
        <taxon>Pucciniales</taxon>
        <taxon>Sphaerophragmiaceae</taxon>
        <taxon>Austropuccinia</taxon>
    </lineage>
</organism>
<evidence type="ECO:0000313" key="2">
    <source>
        <dbReference type="EMBL" id="MBW0566193.1"/>
    </source>
</evidence>
<dbReference type="EMBL" id="AVOT02078717">
    <property type="protein sequence ID" value="MBW0566193.1"/>
    <property type="molecule type" value="Genomic_DNA"/>
</dbReference>
<feature type="compositionally biased region" description="Low complexity" evidence="1">
    <location>
        <begin position="56"/>
        <end position="65"/>
    </location>
</feature>
<evidence type="ECO:0000256" key="1">
    <source>
        <dbReference type="SAM" id="MobiDB-lite"/>
    </source>
</evidence>
<feature type="compositionally biased region" description="Low complexity" evidence="1">
    <location>
        <begin position="73"/>
        <end position="82"/>
    </location>
</feature>
<dbReference type="Proteomes" id="UP000765509">
    <property type="component" value="Unassembled WGS sequence"/>
</dbReference>
<name>A0A9Q3PLG0_9BASI</name>
<reference evidence="2" key="1">
    <citation type="submission" date="2021-03" db="EMBL/GenBank/DDBJ databases">
        <title>Draft genome sequence of rust myrtle Austropuccinia psidii MF-1, a brazilian biotype.</title>
        <authorList>
            <person name="Quecine M.C."/>
            <person name="Pachon D.M.R."/>
            <person name="Bonatelli M.L."/>
            <person name="Correr F.H."/>
            <person name="Franceschini L.M."/>
            <person name="Leite T.F."/>
            <person name="Margarido G.R.A."/>
            <person name="Almeida C.A."/>
            <person name="Ferrarezi J.A."/>
            <person name="Labate C.A."/>
        </authorList>
    </citation>
    <scope>NUCLEOTIDE SEQUENCE</scope>
    <source>
        <strain evidence="2">MF-1</strain>
    </source>
</reference>
<feature type="region of interest" description="Disordered" evidence="1">
    <location>
        <begin position="1"/>
        <end position="88"/>
    </location>
</feature>
<sequence length="184" mass="20187">MPVLLKNYPAYYQPKVTQRKPPAGRIGGPTKRKKSPPSDKTAGSGNVCGTGDTISVPDPAVIPAQQVPPSPPEVQVQESSPPLSEEGWSHQKVTDIKLPVNWCICNTLETDKKVIVHINPKTIQVDKSITFKGKEKPEVVFRGSVSWAGASNKTLTSTKEAQKLVYIVDSKLKIIKINFYLEKL</sequence>